<feature type="chain" id="PRO_5038893437" evidence="1">
    <location>
        <begin position="21"/>
        <end position="174"/>
    </location>
</feature>
<keyword evidence="1" id="KW-0732">Signal</keyword>
<proteinExistence type="predicted"/>
<dbReference type="Pfam" id="PF20207">
    <property type="entry name" value="DUF6568"/>
    <property type="match status" value="1"/>
</dbReference>
<dbReference type="InterPro" id="IPR046698">
    <property type="entry name" value="PedC-like"/>
</dbReference>
<dbReference type="InterPro" id="IPR005985">
    <property type="entry name" value="PedC_BrcD"/>
</dbReference>
<geneLocation type="plasmid" evidence="2">
    <name>pZL3</name>
</geneLocation>
<gene>
    <name evidence="2" type="primary">papC</name>
</gene>
<dbReference type="GO" id="GO:0030152">
    <property type="term" value="P:bacteriocin biosynthetic process"/>
    <property type="evidence" value="ECO:0007669"/>
    <property type="project" value="InterPro"/>
</dbReference>
<keyword evidence="2" id="KW-0614">Plasmid</keyword>
<evidence type="ECO:0000256" key="1">
    <source>
        <dbReference type="SAM" id="SignalP"/>
    </source>
</evidence>
<feature type="signal peptide" evidence="1">
    <location>
        <begin position="1"/>
        <end position="20"/>
    </location>
</feature>
<dbReference type="Gene3D" id="3.40.30.10">
    <property type="entry name" value="Glutaredoxin"/>
    <property type="match status" value="1"/>
</dbReference>
<dbReference type="EMBL" id="KJ767737">
    <property type="protein sequence ID" value="AII26513.1"/>
    <property type="molecule type" value="Genomic_DNA"/>
</dbReference>
<protein>
    <submittedName>
        <fullName evidence="2">PapC</fullName>
    </submittedName>
</protein>
<evidence type="ECO:0000313" key="2">
    <source>
        <dbReference type="EMBL" id="AII26513.1"/>
    </source>
</evidence>
<organism evidence="2">
    <name type="scientific">Lactiplantibacillus plantarum subsp. plantarum</name>
    <dbReference type="NCBI Taxonomy" id="337330"/>
    <lineage>
        <taxon>Bacteria</taxon>
        <taxon>Bacillati</taxon>
        <taxon>Bacillota</taxon>
        <taxon>Bacilli</taxon>
        <taxon>Lactobacillales</taxon>
        <taxon>Lactobacillaceae</taxon>
        <taxon>Lactiplantibacillus</taxon>
    </lineage>
</organism>
<dbReference type="SUPFAM" id="SSF52833">
    <property type="entry name" value="Thioredoxin-like"/>
    <property type="match status" value="1"/>
</dbReference>
<accession>A0A076G9U7</accession>
<reference evidence="2" key="1">
    <citation type="submission" date="2014-04" db="EMBL/GenBank/DDBJ databases">
        <title>Lactobacillus plantarum strain Zhang-LL plasmid pZL3.</title>
        <authorList>
            <person name="Xie Y."/>
            <person name="Zhang H."/>
        </authorList>
    </citation>
    <scope>NUCLEOTIDE SEQUENCE</scope>
    <source>
        <strain evidence="2">Zhang-LL</strain>
        <plasmid evidence="2">pZL3</plasmid>
    </source>
</reference>
<name>A0A076G9U7_LACPN</name>
<dbReference type="InterPro" id="IPR036249">
    <property type="entry name" value="Thioredoxin-like_sf"/>
</dbReference>
<dbReference type="AlphaFoldDB" id="A0A076G9U7"/>
<dbReference type="CDD" id="cd02947">
    <property type="entry name" value="TRX_family"/>
    <property type="match status" value="1"/>
</dbReference>
<dbReference type="RefSeq" id="WP_031942336.1">
    <property type="nucleotide sequence ID" value="NC_024984.1"/>
</dbReference>
<sequence>MSKKFWSNIFLALGVFLAFAGVATISVSADSYATIESNTSSKIIDGATYEENIKGVIPITLTQYLHKAQTGEKFIVFVGFKECVHCRKFSPVMKQYLQQSQHPIYYLDYGNNGSFSMASQKQITDFYSTFATPMSFMGTPTVALLDNGKVVSMTAGDDTTLSDLQQITADYNNQ</sequence>
<dbReference type="NCBIfam" id="TIGR01295">
    <property type="entry name" value="PedC_BrcD"/>
    <property type="match status" value="1"/>
</dbReference>